<gene>
    <name evidence="4" type="ORF">QVD17_15711</name>
</gene>
<dbReference type="PANTHER" id="PTHR15672">
    <property type="entry name" value="CAMP-REGULATED PHOSPHOPROTEIN 21 RELATED R3H DOMAIN CONTAINING PROTEIN"/>
    <property type="match status" value="1"/>
</dbReference>
<comment type="caution">
    <text evidence="4">The sequence shown here is derived from an EMBL/GenBank/DDBJ whole genome shotgun (WGS) entry which is preliminary data.</text>
</comment>
<dbReference type="InterPro" id="IPR001374">
    <property type="entry name" value="R3H_dom"/>
</dbReference>
<dbReference type="InterPro" id="IPR051937">
    <property type="entry name" value="R3H_domain_containing"/>
</dbReference>
<reference evidence="4" key="1">
    <citation type="journal article" date="2023" name="bioRxiv">
        <title>Improved chromosome-level genome assembly for marigold (Tagetes erecta).</title>
        <authorList>
            <person name="Jiang F."/>
            <person name="Yuan L."/>
            <person name="Wang S."/>
            <person name="Wang H."/>
            <person name="Xu D."/>
            <person name="Wang A."/>
            <person name="Fan W."/>
        </authorList>
    </citation>
    <scope>NUCLEOTIDE SEQUENCE</scope>
    <source>
        <strain evidence="4">WSJ</strain>
        <tissue evidence="4">Leaf</tissue>
    </source>
</reference>
<organism evidence="4 5">
    <name type="scientific">Tagetes erecta</name>
    <name type="common">African marigold</name>
    <dbReference type="NCBI Taxonomy" id="13708"/>
    <lineage>
        <taxon>Eukaryota</taxon>
        <taxon>Viridiplantae</taxon>
        <taxon>Streptophyta</taxon>
        <taxon>Embryophyta</taxon>
        <taxon>Tracheophyta</taxon>
        <taxon>Spermatophyta</taxon>
        <taxon>Magnoliopsida</taxon>
        <taxon>eudicotyledons</taxon>
        <taxon>Gunneridae</taxon>
        <taxon>Pentapetalae</taxon>
        <taxon>asterids</taxon>
        <taxon>campanulids</taxon>
        <taxon>Asterales</taxon>
        <taxon>Asteraceae</taxon>
        <taxon>Asteroideae</taxon>
        <taxon>Heliantheae alliance</taxon>
        <taxon>Tageteae</taxon>
        <taxon>Tagetes</taxon>
    </lineage>
</organism>
<dbReference type="SUPFAM" id="SSF82708">
    <property type="entry name" value="R3H domain"/>
    <property type="match status" value="1"/>
</dbReference>
<dbReference type="AlphaFoldDB" id="A0AAD8KQM6"/>
<evidence type="ECO:0000259" key="3">
    <source>
        <dbReference type="PROSITE" id="PS51673"/>
    </source>
</evidence>
<keyword evidence="1" id="KW-0597">Phosphoprotein</keyword>
<accession>A0AAD8KQM6</accession>
<dbReference type="PROSITE" id="PS51673">
    <property type="entry name" value="SUZ"/>
    <property type="match status" value="1"/>
</dbReference>
<dbReference type="CDD" id="cd02642">
    <property type="entry name" value="R3H_encore_like"/>
    <property type="match status" value="1"/>
</dbReference>
<dbReference type="EMBL" id="JAUHHV010000004">
    <property type="protein sequence ID" value="KAK1427029.1"/>
    <property type="molecule type" value="Genomic_DNA"/>
</dbReference>
<dbReference type="Gene3D" id="3.30.1370.50">
    <property type="entry name" value="R3H-like domain"/>
    <property type="match status" value="1"/>
</dbReference>
<evidence type="ECO:0000313" key="5">
    <source>
        <dbReference type="Proteomes" id="UP001229421"/>
    </source>
</evidence>
<dbReference type="GO" id="GO:0003676">
    <property type="term" value="F:nucleic acid binding"/>
    <property type="evidence" value="ECO:0007669"/>
    <property type="project" value="UniProtKB-UniRule"/>
</dbReference>
<evidence type="ECO:0000313" key="4">
    <source>
        <dbReference type="EMBL" id="KAK1427029.1"/>
    </source>
</evidence>
<proteinExistence type="predicted"/>
<feature type="domain" description="SUZ" evidence="3">
    <location>
        <begin position="91"/>
        <end position="159"/>
    </location>
</feature>
<dbReference type="InterPro" id="IPR036867">
    <property type="entry name" value="R3H_dom_sf"/>
</dbReference>
<dbReference type="Pfam" id="PF12752">
    <property type="entry name" value="SUZ"/>
    <property type="match status" value="1"/>
</dbReference>
<dbReference type="PROSITE" id="PS51061">
    <property type="entry name" value="R3H"/>
    <property type="match status" value="1"/>
</dbReference>
<feature type="domain" description="R3H" evidence="2">
    <location>
        <begin position="21"/>
        <end position="90"/>
    </location>
</feature>
<evidence type="ECO:0000256" key="1">
    <source>
        <dbReference type="ARBA" id="ARBA00022553"/>
    </source>
</evidence>
<dbReference type="SMART" id="SM00393">
    <property type="entry name" value="R3H"/>
    <property type="match status" value="1"/>
</dbReference>
<name>A0AAD8KQM6_TARER</name>
<dbReference type="InterPro" id="IPR024771">
    <property type="entry name" value="SUZ"/>
</dbReference>
<evidence type="ECO:0000259" key="2">
    <source>
        <dbReference type="PROSITE" id="PS51061"/>
    </source>
</evidence>
<keyword evidence="5" id="KW-1185">Reference proteome</keyword>
<dbReference type="Pfam" id="PF01424">
    <property type="entry name" value="R3H"/>
    <property type="match status" value="1"/>
</dbReference>
<dbReference type="Proteomes" id="UP001229421">
    <property type="component" value="Unassembled WGS sequence"/>
</dbReference>
<dbReference type="PANTHER" id="PTHR15672:SF15">
    <property type="entry name" value="SINGLE-STRANDED NUCLEIC ACID BINDING R3H PROTEIN"/>
    <property type="match status" value="1"/>
</dbReference>
<sequence>MEPSMAVDPFLVEALHNPRHRLTILRMELDIQTFIQNSEKQQFEFQHFPTSYLRLAAHRVAQHYGLQTMVLDNFSDGQGPRILVKRLAETKQPAVCLSDIPTKFTDSDKQEHTKIVLKPRPKLSSDGTNVGMKSNSIKTVEERKEDYDRARARIFNLQSEGAPQRTISDGKSLCNFSGDENEGPKISIDDGNTSRVAILRDREKDLTDPDYDRSYDRYVRNMPVSQGINLLPLTLPKFQPPCVQYDPVIPHLGQHPIGQSQTPVGYRSPGITPYPVVGMNHISRDAVYMQWPTHSMMYAHTYDQFRHAVFQQAPLCQQQPLSFDYSQNR</sequence>
<protein>
    <submittedName>
        <fullName evidence="4">Uncharacterized protein</fullName>
    </submittedName>
</protein>